<protein>
    <submittedName>
        <fullName evidence="2">Uncharacterized protein</fullName>
    </submittedName>
</protein>
<evidence type="ECO:0000313" key="2">
    <source>
        <dbReference type="EMBL" id="MBB5489053.1"/>
    </source>
</evidence>
<proteinExistence type="predicted"/>
<accession>A0A840W1A4</accession>
<organism evidence="2 3">
    <name type="scientific">Nocardiopsis metallicus</name>
    <dbReference type="NCBI Taxonomy" id="179819"/>
    <lineage>
        <taxon>Bacteria</taxon>
        <taxon>Bacillati</taxon>
        <taxon>Actinomycetota</taxon>
        <taxon>Actinomycetes</taxon>
        <taxon>Streptosporangiales</taxon>
        <taxon>Nocardiopsidaceae</taxon>
        <taxon>Nocardiopsis</taxon>
    </lineage>
</organism>
<reference evidence="2 3" key="1">
    <citation type="submission" date="2020-08" db="EMBL/GenBank/DDBJ databases">
        <title>Sequencing the genomes of 1000 actinobacteria strains.</title>
        <authorList>
            <person name="Klenk H.-P."/>
        </authorList>
    </citation>
    <scope>NUCLEOTIDE SEQUENCE [LARGE SCALE GENOMIC DNA]</scope>
    <source>
        <strain evidence="2 3">DSM 44598</strain>
    </source>
</reference>
<dbReference type="RefSeq" id="WP_184360661.1">
    <property type="nucleotide sequence ID" value="NZ_BAAAKM010000051.1"/>
</dbReference>
<comment type="caution">
    <text evidence="2">The sequence shown here is derived from an EMBL/GenBank/DDBJ whole genome shotgun (WGS) entry which is preliminary data.</text>
</comment>
<evidence type="ECO:0000313" key="3">
    <source>
        <dbReference type="Proteomes" id="UP000579647"/>
    </source>
</evidence>
<keyword evidence="3" id="KW-1185">Reference proteome</keyword>
<evidence type="ECO:0000256" key="1">
    <source>
        <dbReference type="SAM" id="MobiDB-lite"/>
    </source>
</evidence>
<sequence length="342" mass="39266">MRVGTEGMNQPKKSKAKKSQSPEEKTDFLFPPLRNGIDYLSSVVDLLTKHETEQDPRNLKYVVLHLQAAVEVLLKSRLQLEHWSLVFKDSNKAKRESYNSGNFQSVTPDEAVRRLIEIVGIKISDDERKELTYLVNSRNALQHWGHVDSVNALEARAAKVLDFLIWFIDEDLYPKLEGEVSNAVAQELDEIREGLNQIQRFVKERLERLEPQLQTVPGSRVHCPDCENFSLIVSDTVDKCYFCPQEWDLHRLVERYAEFSCGYSIHTLVSEGERDPRHACFECGQDTLVLDVVVDELDNKTNMCFACVETFRDVEYCGGCGDLVPVTDGHPWCQSCYNHYMS</sequence>
<gene>
    <name evidence="2" type="ORF">HNR07_000190</name>
</gene>
<dbReference type="Proteomes" id="UP000579647">
    <property type="component" value="Unassembled WGS sequence"/>
</dbReference>
<feature type="region of interest" description="Disordered" evidence="1">
    <location>
        <begin position="1"/>
        <end position="27"/>
    </location>
</feature>
<name>A0A840W1A4_9ACTN</name>
<dbReference type="EMBL" id="JACHDO010000001">
    <property type="protein sequence ID" value="MBB5489053.1"/>
    <property type="molecule type" value="Genomic_DNA"/>
</dbReference>
<dbReference type="AlphaFoldDB" id="A0A840W1A4"/>